<protein>
    <recommendedName>
        <fullName evidence="3">RNA-directed DNA polymerase</fullName>
    </recommendedName>
</protein>
<accession>A0ABU3I812</accession>
<organism evidence="1 2">
    <name type="scientific">Streptomyces althioticus subsp. attaecolombicae</name>
    <dbReference type="NCBI Taxonomy" id="3075534"/>
    <lineage>
        <taxon>Bacteria</taxon>
        <taxon>Bacillati</taxon>
        <taxon>Actinomycetota</taxon>
        <taxon>Actinomycetes</taxon>
        <taxon>Kitasatosporales</taxon>
        <taxon>Streptomycetaceae</taxon>
        <taxon>Streptomyces</taxon>
        <taxon>Streptomyces althioticus group</taxon>
    </lineage>
</organism>
<dbReference type="RefSeq" id="WP_337675392.1">
    <property type="nucleotide sequence ID" value="NZ_JAVSGH010000083.1"/>
</dbReference>
<sequence length="128" mass="13893">MAGDTPGNPGVLEAAEYAAASRVLRIQSKLHDRAVADPGRVFDDLFNLVADPAFLLEAWRRVRTNKGARTAGIDGWTAPGIEASERGVLGFLDQIRADLKARTFVPLPVAERMIPKSNGKMRRLGIPT</sequence>
<gene>
    <name evidence="1" type="ORF">ROS62_30165</name>
</gene>
<name>A0ABU3I812_9ACTN</name>
<proteinExistence type="predicted"/>
<evidence type="ECO:0000313" key="2">
    <source>
        <dbReference type="Proteomes" id="UP001181313"/>
    </source>
</evidence>
<evidence type="ECO:0000313" key="1">
    <source>
        <dbReference type="EMBL" id="MDT3728902.1"/>
    </source>
</evidence>
<dbReference type="EMBL" id="JAVSGH010000083">
    <property type="protein sequence ID" value="MDT3728902.1"/>
    <property type="molecule type" value="Genomic_DNA"/>
</dbReference>
<evidence type="ECO:0008006" key="3">
    <source>
        <dbReference type="Google" id="ProtNLM"/>
    </source>
</evidence>
<keyword evidence="2" id="KW-1185">Reference proteome</keyword>
<reference evidence="1" key="1">
    <citation type="submission" date="2024-05" db="EMBL/GenBank/DDBJ databases">
        <title>30 novel species of actinomycetes from the DSMZ collection.</title>
        <authorList>
            <person name="Nouioui I."/>
        </authorList>
    </citation>
    <scope>NUCLEOTIDE SEQUENCE</scope>
    <source>
        <strain evidence="1">DSM 41972</strain>
    </source>
</reference>
<dbReference type="Proteomes" id="UP001181313">
    <property type="component" value="Unassembled WGS sequence"/>
</dbReference>
<comment type="caution">
    <text evidence="1">The sequence shown here is derived from an EMBL/GenBank/DDBJ whole genome shotgun (WGS) entry which is preliminary data.</text>
</comment>